<dbReference type="EMBL" id="SDHX01000001">
    <property type="protein sequence ID" value="RXK55353.1"/>
    <property type="molecule type" value="Genomic_DNA"/>
</dbReference>
<dbReference type="Proteomes" id="UP000290218">
    <property type="component" value="Unassembled WGS sequence"/>
</dbReference>
<keyword evidence="2" id="KW-0732">Signal</keyword>
<evidence type="ECO:0000313" key="4">
    <source>
        <dbReference type="Proteomes" id="UP000290218"/>
    </source>
</evidence>
<dbReference type="AlphaFoldDB" id="A0A4Q1C8R5"/>
<name>A0A4Q1C8R5_9BACT</name>
<evidence type="ECO:0000256" key="2">
    <source>
        <dbReference type="SAM" id="SignalP"/>
    </source>
</evidence>
<keyword evidence="1" id="KW-1133">Transmembrane helix</keyword>
<dbReference type="RefSeq" id="WP_129046718.1">
    <property type="nucleotide sequence ID" value="NZ_SDHX01000001.1"/>
</dbReference>
<evidence type="ECO:0000313" key="3">
    <source>
        <dbReference type="EMBL" id="RXK55353.1"/>
    </source>
</evidence>
<feature type="transmembrane region" description="Helical" evidence="1">
    <location>
        <begin position="184"/>
        <end position="202"/>
    </location>
</feature>
<dbReference type="OrthoDB" id="8759181at2"/>
<feature type="chain" id="PRO_5020607473" description="VPDSG-CTERM sorting domain-containing protein" evidence="2">
    <location>
        <begin position="24"/>
        <end position="208"/>
    </location>
</feature>
<protein>
    <recommendedName>
        <fullName evidence="5">VPDSG-CTERM sorting domain-containing protein</fullName>
    </recommendedName>
</protein>
<feature type="signal peptide" evidence="2">
    <location>
        <begin position="1"/>
        <end position="23"/>
    </location>
</feature>
<reference evidence="3 4" key="1">
    <citation type="submission" date="2019-01" db="EMBL/GenBank/DDBJ databases">
        <title>Lacunisphaera sp. strain TWA-58.</title>
        <authorList>
            <person name="Chen W.-M."/>
        </authorList>
    </citation>
    <scope>NUCLEOTIDE SEQUENCE [LARGE SCALE GENOMIC DNA]</scope>
    <source>
        <strain evidence="3 4">TWA-58</strain>
    </source>
</reference>
<keyword evidence="1" id="KW-0812">Transmembrane</keyword>
<evidence type="ECO:0008006" key="5">
    <source>
        <dbReference type="Google" id="ProtNLM"/>
    </source>
</evidence>
<sequence>MKINALKSAVLSLLCLGSLAIHARADVIVDTGTPDDSTPWSFANWQYFGAEFNVTQDTVISSVEGYFSNQWGTAGNVTFALHADNSYNPGAVLYSSALAMGGSDPLSWYGVFGLNWSIAAGTYWVSFMPDSNIAGTMPDAAPNPLAQYSQASGNYGWQANYANAWDHLHLGVRINGDAAGVPDHGSIALIWGLVGLVGILAHRRQRRA</sequence>
<gene>
    <name evidence="3" type="ORF">ESB00_05500</name>
</gene>
<keyword evidence="4" id="KW-1185">Reference proteome</keyword>
<evidence type="ECO:0000256" key="1">
    <source>
        <dbReference type="SAM" id="Phobius"/>
    </source>
</evidence>
<proteinExistence type="predicted"/>
<organism evidence="3 4">
    <name type="scientific">Oleiharenicola lentus</name>
    <dbReference type="NCBI Taxonomy" id="2508720"/>
    <lineage>
        <taxon>Bacteria</taxon>
        <taxon>Pseudomonadati</taxon>
        <taxon>Verrucomicrobiota</taxon>
        <taxon>Opitutia</taxon>
        <taxon>Opitutales</taxon>
        <taxon>Opitutaceae</taxon>
        <taxon>Oleiharenicola</taxon>
    </lineage>
</organism>
<comment type="caution">
    <text evidence="3">The sequence shown here is derived from an EMBL/GenBank/DDBJ whole genome shotgun (WGS) entry which is preliminary data.</text>
</comment>
<accession>A0A4Q1C8R5</accession>
<keyword evidence="1" id="KW-0472">Membrane</keyword>